<feature type="coiled-coil region" evidence="1">
    <location>
        <begin position="158"/>
        <end position="199"/>
    </location>
</feature>
<protein>
    <submittedName>
        <fullName evidence="2">Uncharacterized protein</fullName>
    </submittedName>
</protein>
<dbReference type="AlphaFoldDB" id="A0A371FTU0"/>
<keyword evidence="1" id="KW-0175">Coiled coil</keyword>
<keyword evidence="3" id="KW-1185">Reference proteome</keyword>
<reference evidence="2" key="1">
    <citation type="submission" date="2018-05" db="EMBL/GenBank/DDBJ databases">
        <title>Draft genome of Mucuna pruriens seed.</title>
        <authorList>
            <person name="Nnadi N.E."/>
            <person name="Vos R."/>
            <person name="Hasami M.H."/>
            <person name="Devisetty U.K."/>
            <person name="Aguiy J.C."/>
        </authorList>
    </citation>
    <scope>NUCLEOTIDE SEQUENCE [LARGE SCALE GENOMIC DNA]</scope>
    <source>
        <strain evidence="2">JCA_2017</strain>
    </source>
</reference>
<proteinExistence type="predicted"/>
<accession>A0A371FTU0</accession>
<feature type="coiled-coil region" evidence="1">
    <location>
        <begin position="81"/>
        <end position="119"/>
    </location>
</feature>
<dbReference type="EMBL" id="QJKJ01007836">
    <property type="protein sequence ID" value="RDX81757.1"/>
    <property type="molecule type" value="Genomic_DNA"/>
</dbReference>
<evidence type="ECO:0000313" key="2">
    <source>
        <dbReference type="EMBL" id="RDX81757.1"/>
    </source>
</evidence>
<comment type="caution">
    <text evidence="2">The sequence shown here is derived from an EMBL/GenBank/DDBJ whole genome shotgun (WGS) entry which is preliminary data.</text>
</comment>
<dbReference type="Proteomes" id="UP000257109">
    <property type="component" value="Unassembled WGS sequence"/>
</dbReference>
<sequence length="286" mass="33581">MTPLLIHSLGPANIEILRSMRQDWELVGQKRPELGIRCHSSSVDYKEWIKLLIERIKLPFNHIPLTGKKMPDLATLDSEEVIELRKALASSEEEKRSLKRKLMKAYEEQKIALEQANRERRFSKSINKKAKWEEKNRIKIKECLVVADWEMSLKRDGRNQLLSKKLELEEELRNSQVAKQKTREQCEDVKQQLEDMGEQENYKVRAELGQERRVSQDLDECAQEIFFELKVEIIAWKRKFVALADLAKGLLETFEDGTTFWKDRSDREDQGDGCNQLRNECNAGYD</sequence>
<feature type="non-terminal residue" evidence="2">
    <location>
        <position position="1"/>
    </location>
</feature>
<gene>
    <name evidence="2" type="ORF">CR513_37530</name>
</gene>
<evidence type="ECO:0000256" key="1">
    <source>
        <dbReference type="SAM" id="Coils"/>
    </source>
</evidence>
<organism evidence="2 3">
    <name type="scientific">Mucuna pruriens</name>
    <name type="common">Velvet bean</name>
    <name type="synonym">Dolichos pruriens</name>
    <dbReference type="NCBI Taxonomy" id="157652"/>
    <lineage>
        <taxon>Eukaryota</taxon>
        <taxon>Viridiplantae</taxon>
        <taxon>Streptophyta</taxon>
        <taxon>Embryophyta</taxon>
        <taxon>Tracheophyta</taxon>
        <taxon>Spermatophyta</taxon>
        <taxon>Magnoliopsida</taxon>
        <taxon>eudicotyledons</taxon>
        <taxon>Gunneridae</taxon>
        <taxon>Pentapetalae</taxon>
        <taxon>rosids</taxon>
        <taxon>fabids</taxon>
        <taxon>Fabales</taxon>
        <taxon>Fabaceae</taxon>
        <taxon>Papilionoideae</taxon>
        <taxon>50 kb inversion clade</taxon>
        <taxon>NPAAA clade</taxon>
        <taxon>indigoferoid/millettioid clade</taxon>
        <taxon>Phaseoleae</taxon>
        <taxon>Mucuna</taxon>
    </lineage>
</organism>
<name>A0A371FTU0_MUCPR</name>
<evidence type="ECO:0000313" key="3">
    <source>
        <dbReference type="Proteomes" id="UP000257109"/>
    </source>
</evidence>